<protein>
    <recommendedName>
        <fullName evidence="7">tRNA (guanine-N(7)-)-methyltransferase</fullName>
        <ecNumber evidence="7">2.1.1.33</ecNumber>
    </recommendedName>
    <alternativeName>
        <fullName evidence="7">tRNA (guanine(46)-N(7))-methyltransferase</fullName>
    </alternativeName>
    <alternativeName>
        <fullName evidence="7">tRNA(m7G46)-methyltransferase</fullName>
    </alternativeName>
</protein>
<dbReference type="HAMAP" id="MF_01057">
    <property type="entry name" value="tRNA_methyltr_TrmB"/>
    <property type="match status" value="1"/>
</dbReference>
<evidence type="ECO:0000256" key="4">
    <source>
        <dbReference type="ARBA" id="ARBA00022679"/>
    </source>
</evidence>
<evidence type="ECO:0000256" key="5">
    <source>
        <dbReference type="ARBA" id="ARBA00022691"/>
    </source>
</evidence>
<accession>A0A1X7IBA2</accession>
<dbReference type="EC" id="2.1.1.33" evidence="7"/>
<evidence type="ECO:0000256" key="3">
    <source>
        <dbReference type="ARBA" id="ARBA00022603"/>
    </source>
</evidence>
<keyword evidence="4 7" id="KW-0808">Transferase</keyword>
<keyword evidence="5 7" id="KW-0949">S-adenosyl-L-methionine</keyword>
<evidence type="ECO:0000313" key="9">
    <source>
        <dbReference type="Proteomes" id="UP000193355"/>
    </source>
</evidence>
<proteinExistence type="inferred from homology"/>
<comment type="catalytic activity">
    <reaction evidence="1 7">
        <text>guanosine(46) in tRNA + S-adenosyl-L-methionine = N(7)-methylguanosine(46) in tRNA + S-adenosyl-L-homocysteine</text>
        <dbReference type="Rhea" id="RHEA:42708"/>
        <dbReference type="Rhea" id="RHEA-COMP:10188"/>
        <dbReference type="Rhea" id="RHEA-COMP:10189"/>
        <dbReference type="ChEBI" id="CHEBI:57856"/>
        <dbReference type="ChEBI" id="CHEBI:59789"/>
        <dbReference type="ChEBI" id="CHEBI:74269"/>
        <dbReference type="ChEBI" id="CHEBI:74480"/>
        <dbReference type="EC" id="2.1.1.33"/>
    </reaction>
</comment>
<dbReference type="STRING" id="561720.SAMN06275492_101253"/>
<name>A0A1X7IBA2_9BACT</name>
<sequence length="308" mass="34399">MKRTDVLLEPASSGLPVLSSQNSRAIAEIGFGNGEFLIHLAKEERDCLVFGMEISMTCAEKAIKRALREGVPNVRIIRGDARFLLRECFEDQSLDKIYMSFPCPWPKERHSRRRVTHKGFSDTVASVLKVGGEFELATDEEWYAQEVGKVLGEHPALELVSFDVNKRRKITTKYERKWLDQGKDTFILVFEKKGKCTVSRTVEGGLKDMHVAIDGERASFTPLEGGFLNVSDGVGEAHWNLGKVYYNGEDAWLVQAITSDDGYEQKFYLKVVRRGEGALVRIDEASSPYLTPAVRGAVDAAAACLSRS</sequence>
<feature type="binding site" evidence="7">
    <location>
        <position position="53"/>
    </location>
    <ligand>
        <name>S-adenosyl-L-methionine</name>
        <dbReference type="ChEBI" id="CHEBI:59789"/>
    </ligand>
</feature>
<comment type="function">
    <text evidence="2 7">Catalyzes the formation of N(7)-methylguanine at position 46 (m7G46) in tRNA.</text>
</comment>
<feature type="binding site" evidence="7">
    <location>
        <position position="139"/>
    </location>
    <ligand>
        <name>substrate</name>
    </ligand>
</feature>
<dbReference type="AlphaFoldDB" id="A0A1X7IBA2"/>
<feature type="binding site" evidence="7">
    <location>
        <position position="80"/>
    </location>
    <ligand>
        <name>S-adenosyl-L-methionine</name>
        <dbReference type="ChEBI" id="CHEBI:59789"/>
    </ligand>
</feature>
<dbReference type="Proteomes" id="UP000193355">
    <property type="component" value="Unassembled WGS sequence"/>
</dbReference>
<dbReference type="EMBL" id="FXBB01000001">
    <property type="protein sequence ID" value="SMG11313.1"/>
    <property type="molecule type" value="Genomic_DNA"/>
</dbReference>
<feature type="binding site" evidence="7">
    <location>
        <begin position="172"/>
        <end position="175"/>
    </location>
    <ligand>
        <name>substrate</name>
    </ligand>
</feature>
<dbReference type="UniPathway" id="UPA00989"/>
<feature type="binding site" evidence="7">
    <location>
        <position position="107"/>
    </location>
    <ligand>
        <name>substrate</name>
    </ligand>
</feature>
<dbReference type="SUPFAM" id="SSF53335">
    <property type="entry name" value="S-adenosyl-L-methionine-dependent methyltransferases"/>
    <property type="match status" value="1"/>
</dbReference>
<dbReference type="GO" id="GO:0008176">
    <property type="term" value="F:tRNA (guanine(46)-N7)-methyltransferase activity"/>
    <property type="evidence" value="ECO:0007669"/>
    <property type="project" value="UniProtKB-UniRule"/>
</dbReference>
<dbReference type="NCBIfam" id="TIGR00091">
    <property type="entry name" value="tRNA (guanosine(46)-N7)-methyltransferase TrmB"/>
    <property type="match status" value="1"/>
</dbReference>
<organism evidence="8 9">
    <name type="scientific">Dethiosulfovibrio salsuginis</name>
    <dbReference type="NCBI Taxonomy" id="561720"/>
    <lineage>
        <taxon>Bacteria</taxon>
        <taxon>Thermotogati</taxon>
        <taxon>Synergistota</taxon>
        <taxon>Synergistia</taxon>
        <taxon>Synergistales</taxon>
        <taxon>Dethiosulfovibrionaceae</taxon>
        <taxon>Dethiosulfovibrio</taxon>
    </lineage>
</organism>
<dbReference type="InterPro" id="IPR029063">
    <property type="entry name" value="SAM-dependent_MTases_sf"/>
</dbReference>
<evidence type="ECO:0000256" key="7">
    <source>
        <dbReference type="HAMAP-Rule" id="MF_01057"/>
    </source>
</evidence>
<reference evidence="9" key="1">
    <citation type="submission" date="2017-04" db="EMBL/GenBank/DDBJ databases">
        <authorList>
            <person name="Varghese N."/>
            <person name="Submissions S."/>
        </authorList>
    </citation>
    <scope>NUCLEOTIDE SEQUENCE [LARGE SCALE GENOMIC DNA]</scope>
    <source>
        <strain evidence="9">USBA 82</strain>
    </source>
</reference>
<dbReference type="PANTHER" id="PTHR23417:SF14">
    <property type="entry name" value="PENTACOTRIPEPTIDE-REPEAT REGION OF PRORP DOMAIN-CONTAINING PROTEIN"/>
    <property type="match status" value="1"/>
</dbReference>
<dbReference type="Pfam" id="PF02390">
    <property type="entry name" value="Methyltransf_4"/>
    <property type="match status" value="1"/>
</dbReference>
<dbReference type="InterPro" id="IPR055361">
    <property type="entry name" value="tRNA_methyltr_TrmB_bact"/>
</dbReference>
<feature type="binding site" evidence="7">
    <location>
        <position position="28"/>
    </location>
    <ligand>
        <name>S-adenosyl-L-methionine</name>
        <dbReference type="ChEBI" id="CHEBI:59789"/>
    </ligand>
</feature>
<dbReference type="CDD" id="cd02440">
    <property type="entry name" value="AdoMet_MTases"/>
    <property type="match status" value="1"/>
</dbReference>
<evidence type="ECO:0000256" key="1">
    <source>
        <dbReference type="ARBA" id="ARBA00000142"/>
    </source>
</evidence>
<keyword evidence="9" id="KW-1185">Reference proteome</keyword>
<dbReference type="Gene3D" id="3.40.50.150">
    <property type="entry name" value="Vaccinia Virus protein VP39"/>
    <property type="match status" value="1"/>
</dbReference>
<comment type="similarity">
    <text evidence="7">Belongs to the class I-like SAM-binding methyltransferase superfamily. TrmB family.</text>
</comment>
<dbReference type="GO" id="GO:0043527">
    <property type="term" value="C:tRNA methyltransferase complex"/>
    <property type="evidence" value="ECO:0007669"/>
    <property type="project" value="TreeGrafter"/>
</dbReference>
<comment type="pathway">
    <text evidence="7">tRNA modification; N(7)-methylguanine-tRNA biosynthesis.</text>
</comment>
<keyword evidence="3 7" id="KW-0489">Methyltransferase</keyword>
<dbReference type="OrthoDB" id="9802090at2"/>
<evidence type="ECO:0000256" key="6">
    <source>
        <dbReference type="ARBA" id="ARBA00022694"/>
    </source>
</evidence>
<evidence type="ECO:0000313" key="8">
    <source>
        <dbReference type="EMBL" id="SMG11313.1"/>
    </source>
</evidence>
<keyword evidence="6 7" id="KW-0819">tRNA processing</keyword>
<dbReference type="PANTHER" id="PTHR23417">
    <property type="entry name" value="3-DEOXY-D-MANNO-OCTULOSONIC-ACID TRANSFERASE/TRNA GUANINE-N 7 - -METHYLTRANSFERASE"/>
    <property type="match status" value="1"/>
</dbReference>
<dbReference type="InterPro" id="IPR003358">
    <property type="entry name" value="tRNA_(Gua-N-7)_MeTrfase_Trmb"/>
</dbReference>
<dbReference type="RefSeq" id="WP_085543531.1">
    <property type="nucleotide sequence ID" value="NZ_FXBB01000001.1"/>
</dbReference>
<dbReference type="PROSITE" id="PS51625">
    <property type="entry name" value="SAM_MT_TRMB"/>
    <property type="match status" value="1"/>
</dbReference>
<evidence type="ECO:0000256" key="2">
    <source>
        <dbReference type="ARBA" id="ARBA00003015"/>
    </source>
</evidence>
<comment type="caution">
    <text evidence="7">Lacks conserved residue(s) required for the propagation of feature annotation.</text>
</comment>
<gene>
    <name evidence="7" type="primary">trmB</name>
    <name evidence="8" type="ORF">SAMN06275492_101253</name>
</gene>